<evidence type="ECO:0000313" key="2">
    <source>
        <dbReference type="Proteomes" id="UP000664256"/>
    </source>
</evidence>
<accession>A0ABS3H9F0</accession>
<comment type="caution">
    <text evidence="1">The sequence shown here is derived from an EMBL/GenBank/DDBJ whole genome shotgun (WGS) entry which is preliminary data.</text>
</comment>
<protein>
    <submittedName>
        <fullName evidence="1">Uncharacterized protein</fullName>
    </submittedName>
</protein>
<evidence type="ECO:0000313" key="1">
    <source>
        <dbReference type="EMBL" id="MBO0450084.1"/>
    </source>
</evidence>
<organism evidence="1 2">
    <name type="scientific">Candidatus Enterococcus myersii</name>
    <dbReference type="NCBI Taxonomy" id="2815322"/>
    <lineage>
        <taxon>Bacteria</taxon>
        <taxon>Bacillati</taxon>
        <taxon>Bacillota</taxon>
        <taxon>Bacilli</taxon>
        <taxon>Lactobacillales</taxon>
        <taxon>Enterococcaceae</taxon>
        <taxon>Enterococcus</taxon>
    </lineage>
</organism>
<dbReference type="EMBL" id="JAFLVT010000017">
    <property type="protein sequence ID" value="MBO0450084.1"/>
    <property type="molecule type" value="Genomic_DNA"/>
</dbReference>
<sequence>MRKNSKILCILTMFFVLLPLFWIFGEKDAAAAIETQTVKLHKRQFENYPNEKTSNLK</sequence>
<gene>
    <name evidence="1" type="ORF">JZO76_11185</name>
</gene>
<dbReference type="RefSeq" id="WP_206904404.1">
    <property type="nucleotide sequence ID" value="NZ_JAFLVT010000017.1"/>
</dbReference>
<name>A0ABS3H9F0_9ENTE</name>
<proteinExistence type="predicted"/>
<keyword evidence="2" id="KW-1185">Reference proteome</keyword>
<reference evidence="1 2" key="1">
    <citation type="submission" date="2021-03" db="EMBL/GenBank/DDBJ databases">
        <title>Enterococcal diversity collection.</title>
        <authorList>
            <person name="Gilmore M.S."/>
            <person name="Schwartzman J."/>
            <person name="Van Tyne D."/>
            <person name="Martin M."/>
            <person name="Earl A.M."/>
            <person name="Manson A.L."/>
            <person name="Straub T."/>
            <person name="Salamzade R."/>
            <person name="Saavedra J."/>
            <person name="Lebreton F."/>
            <person name="Prichula J."/>
            <person name="Schaufler K."/>
            <person name="Gaca A."/>
            <person name="Sgardioli B."/>
            <person name="Wagenaar J."/>
            <person name="Strong T."/>
        </authorList>
    </citation>
    <scope>NUCLEOTIDE SEQUENCE [LARGE SCALE GENOMIC DNA]</scope>
    <source>
        <strain evidence="1 2">MJM12</strain>
    </source>
</reference>
<dbReference type="Proteomes" id="UP000664256">
    <property type="component" value="Unassembled WGS sequence"/>
</dbReference>